<sequence>MMKKKIIDLATKLFMKQGYLATSTRQIAKELNITQPALYHHYKNKEQIYIEVLKNFSDEIGINMHQIIESEPDTEQALINICKYLQQTHPMNFSMMMHDMNHELDETTLREIFVIWQKNYFYYFEQLFERLNHTHDLFFSPKQISSHFLRGLSAYIVGESEKSMTPELPIEEFVKIFLHGVIKK</sequence>
<dbReference type="GO" id="GO:0003677">
    <property type="term" value="F:DNA binding"/>
    <property type="evidence" value="ECO:0007669"/>
    <property type="project" value="UniProtKB-UniRule"/>
</dbReference>
<protein>
    <submittedName>
        <fullName evidence="2">TetR/AcrR family transcriptional regulator</fullName>
    </submittedName>
</protein>
<dbReference type="PANTHER" id="PTHR43479:SF11">
    <property type="entry name" value="ACREF_ENVCD OPERON REPRESSOR-RELATED"/>
    <property type="match status" value="1"/>
</dbReference>
<organism evidence="2 3">
    <name type="scientific">Vagococcus zengguangii</name>
    <dbReference type="NCBI Taxonomy" id="2571750"/>
    <lineage>
        <taxon>Bacteria</taxon>
        <taxon>Bacillati</taxon>
        <taxon>Bacillota</taxon>
        <taxon>Bacilli</taxon>
        <taxon>Lactobacillales</taxon>
        <taxon>Enterococcaceae</taxon>
        <taxon>Vagococcus</taxon>
    </lineage>
</organism>
<dbReference type="Proteomes" id="UP000298615">
    <property type="component" value="Chromosome"/>
</dbReference>
<dbReference type="OrthoDB" id="9814200at2"/>
<dbReference type="InterPro" id="IPR050624">
    <property type="entry name" value="HTH-type_Tx_Regulator"/>
</dbReference>
<dbReference type="PRINTS" id="PR00455">
    <property type="entry name" value="HTHTETR"/>
</dbReference>
<name>A0A4D7CU45_9ENTE</name>
<keyword evidence="1" id="KW-0238">DNA-binding</keyword>
<evidence type="ECO:0000313" key="2">
    <source>
        <dbReference type="EMBL" id="QCI86522.1"/>
    </source>
</evidence>
<evidence type="ECO:0000313" key="3">
    <source>
        <dbReference type="Proteomes" id="UP000298615"/>
    </source>
</evidence>
<keyword evidence="3" id="KW-1185">Reference proteome</keyword>
<dbReference type="Gene3D" id="1.10.10.60">
    <property type="entry name" value="Homeodomain-like"/>
    <property type="match status" value="1"/>
</dbReference>
<dbReference type="AlphaFoldDB" id="A0A4D7CU45"/>
<dbReference type="SUPFAM" id="SSF46689">
    <property type="entry name" value="Homeodomain-like"/>
    <property type="match status" value="1"/>
</dbReference>
<proteinExistence type="predicted"/>
<dbReference type="InterPro" id="IPR001647">
    <property type="entry name" value="HTH_TetR"/>
</dbReference>
<accession>A0A4D7CU45</accession>
<dbReference type="Gene3D" id="1.10.357.10">
    <property type="entry name" value="Tetracycline Repressor, domain 2"/>
    <property type="match status" value="1"/>
</dbReference>
<evidence type="ECO:0000256" key="1">
    <source>
        <dbReference type="ARBA" id="ARBA00023125"/>
    </source>
</evidence>
<dbReference type="RefSeq" id="WP_136953353.1">
    <property type="nucleotide sequence ID" value="NZ_CP039712.1"/>
</dbReference>
<dbReference type="PROSITE" id="PS50977">
    <property type="entry name" value="HTH_TETR_2"/>
    <property type="match status" value="1"/>
</dbReference>
<dbReference type="InterPro" id="IPR009057">
    <property type="entry name" value="Homeodomain-like_sf"/>
</dbReference>
<gene>
    <name evidence="2" type="ORF">FA707_05860</name>
</gene>
<dbReference type="PANTHER" id="PTHR43479">
    <property type="entry name" value="ACREF/ENVCD OPERON REPRESSOR-RELATED"/>
    <property type="match status" value="1"/>
</dbReference>
<dbReference type="Pfam" id="PF00440">
    <property type="entry name" value="TetR_N"/>
    <property type="match status" value="1"/>
</dbReference>
<reference evidence="2 3" key="1">
    <citation type="submission" date="2019-04" db="EMBL/GenBank/DDBJ databases">
        <title>Vagococcus sp. nov., isolated from faeces of yaks (Bos grunniens).</title>
        <authorList>
            <person name="Ge Y."/>
        </authorList>
    </citation>
    <scope>NUCLEOTIDE SEQUENCE [LARGE SCALE GENOMIC DNA]</scope>
    <source>
        <strain evidence="2 3">MN-17</strain>
    </source>
</reference>
<dbReference type="EMBL" id="CP039712">
    <property type="protein sequence ID" value="QCI86522.1"/>
    <property type="molecule type" value="Genomic_DNA"/>
</dbReference>
<dbReference type="KEGG" id="vao:FA707_05860"/>